<evidence type="ECO:0000313" key="16">
    <source>
        <dbReference type="Proteomes" id="UP000016562"/>
    </source>
</evidence>
<comment type="similarity">
    <text evidence="4 13">Belongs to the dihydroorotate dehydrogenase family. Type 2 subfamily.</text>
</comment>
<comment type="subunit">
    <text evidence="5 13">Monomer.</text>
</comment>
<evidence type="ECO:0000256" key="4">
    <source>
        <dbReference type="ARBA" id="ARBA00005359"/>
    </source>
</evidence>
<dbReference type="NCBIfam" id="TIGR01036">
    <property type="entry name" value="pyrD_sub2"/>
    <property type="match status" value="1"/>
</dbReference>
<dbReference type="Proteomes" id="UP000016562">
    <property type="component" value="Unassembled WGS sequence"/>
</dbReference>
<feature type="binding site" evidence="13">
    <location>
        <position position="172"/>
    </location>
    <ligand>
        <name>substrate</name>
    </ligand>
</feature>
<evidence type="ECO:0000256" key="2">
    <source>
        <dbReference type="ARBA" id="ARBA00004202"/>
    </source>
</evidence>
<organism evidence="15 16">
    <name type="scientific">Vibrio ezurae NBRC 102218</name>
    <dbReference type="NCBI Taxonomy" id="1219080"/>
    <lineage>
        <taxon>Bacteria</taxon>
        <taxon>Pseudomonadati</taxon>
        <taxon>Pseudomonadota</taxon>
        <taxon>Gammaproteobacteria</taxon>
        <taxon>Vibrionales</taxon>
        <taxon>Vibrionaceae</taxon>
        <taxon>Vibrio</taxon>
    </lineage>
</organism>
<dbReference type="GO" id="GO:0106430">
    <property type="term" value="F:dihydroorotate dehydrogenase (quinone) activity"/>
    <property type="evidence" value="ECO:0007669"/>
    <property type="project" value="UniProtKB-EC"/>
</dbReference>
<evidence type="ECO:0000256" key="6">
    <source>
        <dbReference type="ARBA" id="ARBA00022475"/>
    </source>
</evidence>
<dbReference type="UniPathway" id="UPA00070">
    <property type="reaction ID" value="UER00946"/>
</dbReference>
<evidence type="ECO:0000256" key="3">
    <source>
        <dbReference type="ARBA" id="ARBA00005161"/>
    </source>
</evidence>
<dbReference type="PROSITE" id="PS00912">
    <property type="entry name" value="DHODEHASE_2"/>
    <property type="match status" value="1"/>
</dbReference>
<comment type="function">
    <text evidence="1 13">Catalyzes the conversion of dihydroorotate to orotate with quinone as electron acceptor.</text>
</comment>
<feature type="binding site" evidence="13">
    <location>
        <begin position="318"/>
        <end position="319"/>
    </location>
    <ligand>
        <name>FMN</name>
        <dbReference type="ChEBI" id="CHEBI:58210"/>
    </ligand>
</feature>
<feature type="binding site" evidence="13">
    <location>
        <position position="268"/>
    </location>
    <ligand>
        <name>FMN</name>
        <dbReference type="ChEBI" id="CHEBI:58210"/>
    </ligand>
</feature>
<dbReference type="InterPro" id="IPR012135">
    <property type="entry name" value="Dihydroorotate_DH_1_2"/>
</dbReference>
<feature type="binding site" evidence="13">
    <location>
        <position position="297"/>
    </location>
    <ligand>
        <name>FMN</name>
        <dbReference type="ChEBI" id="CHEBI:58210"/>
    </ligand>
</feature>
<dbReference type="NCBIfam" id="NF003646">
    <property type="entry name" value="PRK05286.1-4"/>
    <property type="match status" value="1"/>
</dbReference>
<feature type="binding site" evidence="13">
    <location>
        <position position="177"/>
    </location>
    <ligand>
        <name>substrate</name>
    </ligand>
</feature>
<sequence length="336" mass="36953">MLYRLARTGLFQFNAEKAHDLAINYLPKLTGTPLDLFYRQKLPNRPVECMGLTFKNPVGLAAGLDKNAECIEAFDAMGFGCVEVGTVTPRPQPGNDKPRMFRLLEAEGIINRMGFNNLGVDALVENVKKAKFDCILGINIGKNKDTPIEEGNSDYLICMEKVYQYADYIAVNISSPNTPDLRTLQYGDALDSLLGDLKAKQKELHELRGNYVPLALKIAPDLTDDEIVQICDSLRKHAIDGVIATNTTLDRSIVEGMKHAEETGGLSGRPLQLRSTEVVAKLYQELGEDIPIIGVGGIDSFVSAKEKLQAGAKLVQVYSGFIFHGPNLVRDIVKNL</sequence>
<dbReference type="InterPro" id="IPR005719">
    <property type="entry name" value="Dihydroorotate_DH_2"/>
</dbReference>
<comment type="catalytic activity">
    <reaction evidence="12 13">
        <text>(S)-dihydroorotate + a quinone = orotate + a quinol</text>
        <dbReference type="Rhea" id="RHEA:30187"/>
        <dbReference type="ChEBI" id="CHEBI:24646"/>
        <dbReference type="ChEBI" id="CHEBI:30839"/>
        <dbReference type="ChEBI" id="CHEBI:30864"/>
        <dbReference type="ChEBI" id="CHEBI:132124"/>
        <dbReference type="EC" id="1.3.5.2"/>
    </reaction>
</comment>
<feature type="binding site" evidence="13">
    <location>
        <position position="245"/>
    </location>
    <ligand>
        <name>FMN</name>
        <dbReference type="ChEBI" id="CHEBI:58210"/>
    </ligand>
</feature>
<feature type="binding site" evidence="13">
    <location>
        <begin position="62"/>
        <end position="66"/>
    </location>
    <ligand>
        <name>FMN</name>
        <dbReference type="ChEBI" id="CHEBI:58210"/>
    </ligand>
</feature>
<dbReference type="EMBL" id="BATM01000059">
    <property type="protein sequence ID" value="GAD81386.1"/>
    <property type="molecule type" value="Genomic_DNA"/>
</dbReference>
<dbReference type="NCBIfam" id="NF003645">
    <property type="entry name" value="PRK05286.1-2"/>
    <property type="match status" value="1"/>
</dbReference>
<gene>
    <name evidence="13 15" type="primary">pyrD</name>
    <name evidence="15" type="ORF">VEZ01S_59_00100</name>
</gene>
<dbReference type="GO" id="GO:0044205">
    <property type="term" value="P:'de novo' UMP biosynthetic process"/>
    <property type="evidence" value="ECO:0007669"/>
    <property type="project" value="UniProtKB-UniRule"/>
</dbReference>
<evidence type="ECO:0000256" key="1">
    <source>
        <dbReference type="ARBA" id="ARBA00003125"/>
    </source>
</evidence>
<reference evidence="15 16" key="1">
    <citation type="submission" date="2013-09" db="EMBL/GenBank/DDBJ databases">
        <title>Whole genome shotgun sequence of Vibrio ezurae NBRC 102218.</title>
        <authorList>
            <person name="Yoshida I."/>
            <person name="Hosoyama A."/>
            <person name="Numata M."/>
            <person name="Hashimoto M."/>
            <person name="Hosoyama Y."/>
            <person name="Tsuchikane K."/>
            <person name="Noguchi M."/>
            <person name="Hirakata S."/>
            <person name="Ichikawa N."/>
            <person name="Ohji S."/>
            <person name="Yamazoe A."/>
            <person name="Fujita N."/>
        </authorList>
    </citation>
    <scope>NUCLEOTIDE SEQUENCE [LARGE SCALE GENOMIC DNA]</scope>
    <source>
        <strain evidence="15 16">NBRC 102218</strain>
    </source>
</reference>
<dbReference type="PANTHER" id="PTHR48109">
    <property type="entry name" value="DIHYDROOROTATE DEHYDROGENASE (QUINONE), MITOCHONDRIAL-RELATED"/>
    <property type="match status" value="1"/>
</dbReference>
<dbReference type="NCBIfam" id="NF003644">
    <property type="entry name" value="PRK05286.1-1"/>
    <property type="match status" value="1"/>
</dbReference>
<dbReference type="PANTHER" id="PTHR48109:SF4">
    <property type="entry name" value="DIHYDROOROTATE DEHYDROGENASE (QUINONE), MITOCHONDRIAL"/>
    <property type="match status" value="1"/>
</dbReference>
<dbReference type="FunFam" id="3.20.20.70:FF:000028">
    <property type="entry name" value="Dihydroorotate dehydrogenase (quinone)"/>
    <property type="match status" value="1"/>
</dbReference>
<feature type="domain" description="Dihydroorotate dehydrogenase catalytic" evidence="14">
    <location>
        <begin position="47"/>
        <end position="336"/>
    </location>
</feature>
<keyword evidence="7 13" id="KW-0285">Flavoprotein</keyword>
<accession>U3ANA8</accession>
<dbReference type="InterPro" id="IPR013785">
    <property type="entry name" value="Aldolase_TIM"/>
</dbReference>
<evidence type="ECO:0000256" key="9">
    <source>
        <dbReference type="ARBA" id="ARBA00022975"/>
    </source>
</evidence>
<dbReference type="InterPro" id="IPR050074">
    <property type="entry name" value="DHO_dehydrogenase"/>
</dbReference>
<dbReference type="PROSITE" id="PS00911">
    <property type="entry name" value="DHODEHASE_1"/>
    <property type="match status" value="1"/>
</dbReference>
<keyword evidence="9 13" id="KW-0665">Pyrimidine biosynthesis</keyword>
<evidence type="ECO:0000256" key="12">
    <source>
        <dbReference type="ARBA" id="ARBA00048639"/>
    </source>
</evidence>
<comment type="caution">
    <text evidence="15">The sequence shown here is derived from an EMBL/GenBank/DDBJ whole genome shotgun (WGS) entry which is preliminary data.</text>
</comment>
<dbReference type="EC" id="1.3.5.2" evidence="13"/>
<name>U3ANA8_9VIBR</name>
<comment type="subcellular location">
    <subcellularLocation>
        <location evidence="2 13">Cell membrane</location>
        <topology evidence="2 13">Peripheral membrane protein</topology>
    </subcellularLocation>
</comment>
<dbReference type="CDD" id="cd04738">
    <property type="entry name" value="DHOD_2_like"/>
    <property type="match status" value="1"/>
</dbReference>
<evidence type="ECO:0000256" key="5">
    <source>
        <dbReference type="ARBA" id="ARBA00011245"/>
    </source>
</evidence>
<feature type="binding site" evidence="13">
    <location>
        <position position="139"/>
    </location>
    <ligand>
        <name>FMN</name>
        <dbReference type="ChEBI" id="CHEBI:58210"/>
    </ligand>
</feature>
<evidence type="ECO:0000259" key="14">
    <source>
        <dbReference type="Pfam" id="PF01180"/>
    </source>
</evidence>
<keyword evidence="16" id="KW-1185">Reference proteome</keyword>
<dbReference type="Gene3D" id="3.20.20.70">
    <property type="entry name" value="Aldolase class I"/>
    <property type="match status" value="1"/>
</dbReference>
<dbReference type="AlphaFoldDB" id="U3ANA8"/>
<dbReference type="GO" id="GO:0005737">
    <property type="term" value="C:cytoplasm"/>
    <property type="evidence" value="ECO:0007669"/>
    <property type="project" value="InterPro"/>
</dbReference>
<feature type="binding site" evidence="13">
    <location>
        <position position="86"/>
    </location>
    <ligand>
        <name>FMN</name>
        <dbReference type="ChEBI" id="CHEBI:58210"/>
    </ligand>
</feature>
<evidence type="ECO:0000256" key="10">
    <source>
        <dbReference type="ARBA" id="ARBA00023002"/>
    </source>
</evidence>
<dbReference type="SUPFAM" id="SSF51395">
    <property type="entry name" value="FMN-linked oxidoreductases"/>
    <property type="match status" value="1"/>
</dbReference>
<dbReference type="HAMAP" id="MF_00225">
    <property type="entry name" value="DHO_dh_type2"/>
    <property type="match status" value="1"/>
</dbReference>
<feature type="binding site" evidence="13">
    <location>
        <position position="66"/>
    </location>
    <ligand>
        <name>substrate</name>
    </ligand>
</feature>
<dbReference type="NCBIfam" id="NF003652">
    <property type="entry name" value="PRK05286.2-5"/>
    <property type="match status" value="1"/>
</dbReference>
<dbReference type="STRING" id="1219080.VEZ01S_59_00100"/>
<feature type="active site" description="Nucleophile" evidence="13">
    <location>
        <position position="175"/>
    </location>
</feature>
<dbReference type="OrthoDB" id="9802377at2"/>
<keyword evidence="10 13" id="KW-0560">Oxidoreductase</keyword>
<dbReference type="eggNOG" id="COG0167">
    <property type="taxonomic scope" value="Bacteria"/>
</dbReference>
<feature type="binding site" evidence="13">
    <location>
        <begin position="111"/>
        <end position="115"/>
    </location>
    <ligand>
        <name>substrate</name>
    </ligand>
</feature>
<feature type="binding site" evidence="13">
    <location>
        <position position="172"/>
    </location>
    <ligand>
        <name>FMN</name>
        <dbReference type="ChEBI" id="CHEBI:58210"/>
    </ligand>
</feature>
<evidence type="ECO:0000256" key="11">
    <source>
        <dbReference type="ARBA" id="ARBA00023136"/>
    </source>
</evidence>
<feature type="binding site" evidence="13">
    <location>
        <begin position="246"/>
        <end position="247"/>
    </location>
    <ligand>
        <name>substrate</name>
    </ligand>
</feature>
<keyword evidence="8 13" id="KW-0288">FMN</keyword>
<dbReference type="GO" id="GO:0006207">
    <property type="term" value="P:'de novo' pyrimidine nucleobase biosynthetic process"/>
    <property type="evidence" value="ECO:0007669"/>
    <property type="project" value="UniProtKB-UniRule"/>
</dbReference>
<comment type="cofactor">
    <cofactor evidence="13">
        <name>FMN</name>
        <dbReference type="ChEBI" id="CHEBI:58210"/>
    </cofactor>
    <text evidence="13">Binds 1 FMN per subunit.</text>
</comment>
<protein>
    <recommendedName>
        <fullName evidence="13">Dihydroorotate dehydrogenase (quinone)</fullName>
        <ecNumber evidence="13">1.3.5.2</ecNumber>
    </recommendedName>
    <alternativeName>
        <fullName evidence="13">DHOdehase</fullName>
        <shortName evidence="13">DHOD</shortName>
        <shortName evidence="13">DHODase</shortName>
    </alternativeName>
    <alternativeName>
        <fullName evidence="13">Dihydroorotate oxidase</fullName>
    </alternativeName>
</protein>
<comment type="pathway">
    <text evidence="3 13">Pyrimidine metabolism; UMP biosynthesis via de novo pathway; orotate from (S)-dihydroorotate (quinone route): step 1/1.</text>
</comment>
<evidence type="ECO:0000256" key="13">
    <source>
        <dbReference type="HAMAP-Rule" id="MF_00225"/>
    </source>
</evidence>
<evidence type="ECO:0000256" key="8">
    <source>
        <dbReference type="ARBA" id="ARBA00022643"/>
    </source>
</evidence>
<evidence type="ECO:0000313" key="15">
    <source>
        <dbReference type="EMBL" id="GAD81386.1"/>
    </source>
</evidence>
<keyword evidence="6 13" id="KW-1003">Cell membrane</keyword>
<dbReference type="GO" id="GO:0005886">
    <property type="term" value="C:plasma membrane"/>
    <property type="evidence" value="ECO:0007669"/>
    <property type="project" value="UniProtKB-SubCell"/>
</dbReference>
<keyword evidence="11 13" id="KW-0472">Membrane</keyword>
<dbReference type="Pfam" id="PF01180">
    <property type="entry name" value="DHO_dh"/>
    <property type="match status" value="1"/>
</dbReference>
<dbReference type="InterPro" id="IPR005720">
    <property type="entry name" value="Dihydroorotate_DH_cat"/>
</dbReference>
<dbReference type="RefSeq" id="WP_021715082.1">
    <property type="nucleotide sequence ID" value="NZ_BATM01000059.1"/>
</dbReference>
<dbReference type="PIRSF" id="PIRSF000164">
    <property type="entry name" value="DHO_oxidase"/>
    <property type="match status" value="1"/>
</dbReference>
<dbReference type="InterPro" id="IPR001295">
    <property type="entry name" value="Dihydroorotate_DH_CS"/>
</dbReference>
<proteinExistence type="inferred from homology"/>
<evidence type="ECO:0000256" key="7">
    <source>
        <dbReference type="ARBA" id="ARBA00022630"/>
    </source>
</evidence>
<feature type="binding site" evidence="13">
    <location>
        <position position="217"/>
    </location>
    <ligand>
        <name>FMN</name>
        <dbReference type="ChEBI" id="CHEBI:58210"/>
    </ligand>
</feature>